<sequence length="84" mass="9410">MVNGLSRQIKRGKAEYKFELKRREATCYGESSISEVVDVPFGGIQATMRFPQDPVQNLELQRGKHGGPHHLGILINCPGKGVFW</sequence>
<dbReference type="HOGENOM" id="CLU_2531385_0_0_1"/>
<dbReference type="AlphaFoldDB" id="A0A0E0LA54"/>
<reference evidence="1" key="1">
    <citation type="submission" date="2015-04" db="UniProtKB">
        <authorList>
            <consortium name="EnsemblPlants"/>
        </authorList>
    </citation>
    <scope>IDENTIFICATION</scope>
</reference>
<name>A0A0E0LA54_ORYPU</name>
<reference evidence="1" key="2">
    <citation type="submission" date="2018-05" db="EMBL/GenBank/DDBJ databases">
        <title>OpunRS2 (Oryza punctata Reference Sequence Version 2).</title>
        <authorList>
            <person name="Zhang J."/>
            <person name="Kudrna D."/>
            <person name="Lee S."/>
            <person name="Talag J."/>
            <person name="Welchert J."/>
            <person name="Wing R.A."/>
        </authorList>
    </citation>
    <scope>NUCLEOTIDE SEQUENCE [LARGE SCALE GENOMIC DNA]</scope>
</reference>
<evidence type="ECO:0000313" key="2">
    <source>
        <dbReference type="Proteomes" id="UP000026962"/>
    </source>
</evidence>
<dbReference type="Proteomes" id="UP000026962">
    <property type="component" value="Chromosome 6"/>
</dbReference>
<accession>A0A0E0LA54</accession>
<dbReference type="Gramene" id="OPUNC06G09490.1">
    <property type="protein sequence ID" value="OPUNC06G09490.1"/>
    <property type="gene ID" value="OPUNC06G09490"/>
</dbReference>
<organism evidence="1">
    <name type="scientific">Oryza punctata</name>
    <name type="common">Red rice</name>
    <dbReference type="NCBI Taxonomy" id="4537"/>
    <lineage>
        <taxon>Eukaryota</taxon>
        <taxon>Viridiplantae</taxon>
        <taxon>Streptophyta</taxon>
        <taxon>Embryophyta</taxon>
        <taxon>Tracheophyta</taxon>
        <taxon>Spermatophyta</taxon>
        <taxon>Magnoliopsida</taxon>
        <taxon>Liliopsida</taxon>
        <taxon>Poales</taxon>
        <taxon>Poaceae</taxon>
        <taxon>BOP clade</taxon>
        <taxon>Oryzoideae</taxon>
        <taxon>Oryzeae</taxon>
        <taxon>Oryzinae</taxon>
        <taxon>Oryza</taxon>
    </lineage>
</organism>
<dbReference type="EnsemblPlants" id="OPUNC06G09490.1">
    <property type="protein sequence ID" value="OPUNC06G09490.1"/>
    <property type="gene ID" value="OPUNC06G09490"/>
</dbReference>
<keyword evidence="2" id="KW-1185">Reference proteome</keyword>
<proteinExistence type="predicted"/>
<protein>
    <submittedName>
        <fullName evidence="1">Uncharacterized protein</fullName>
    </submittedName>
</protein>
<evidence type="ECO:0000313" key="1">
    <source>
        <dbReference type="EnsemblPlants" id="OPUNC06G09490.1"/>
    </source>
</evidence>